<feature type="region of interest" description="Disordered" evidence="2">
    <location>
        <begin position="1"/>
        <end position="29"/>
    </location>
</feature>
<keyword evidence="1" id="KW-0560">Oxidoreductase</keyword>
<gene>
    <name evidence="4" type="ORF">MPPM_0260</name>
</gene>
<evidence type="ECO:0000313" key="5">
    <source>
        <dbReference type="Proteomes" id="UP000218288"/>
    </source>
</evidence>
<sequence length="500" mass="54060">MSVARLKVPERSSERQEPAPIPSNPGEQDSVDAVMARARAAQRTFAHVDQETADAAVRALAWSLYNPKHARELAELAVEDTGLGNVADKIIKKQRKTFGTLRDLLRAPSVGVIERDEARGLVKYAKPMGVIGAVTPSTNPGATPVNKAMMALKGRNAIVIAPSPLGYRTTARIVDLMRQELAAIGLAEDLVQILPAPVTKEATEALMKSCDLIVVTGSQDNVRRAYSSGTPAIGVGAGNVPVIIDETADLDAAAARIRDSKIFDNSTSCSSENAVVIVDAVYDAAIAALERAGAYRCTPEERQRVIERLWVKGKLNRDLIARDADVLASAFDLPAQAQGKRFFLVEETGIGRDYPLSGEKLALVLTVYRASDFADAKERVRAILEHQGKGHSCGLHTTDMDRARTLAEDLDVVRVLVNFAHTFGNGGGFNSGLGFTLSMGCGSWQKNSISENLSYRHMINITHLVTPIPEDKPTEQELFGPHWKRIGYEAESAGQTESAR</sequence>
<evidence type="ECO:0000256" key="1">
    <source>
        <dbReference type="ARBA" id="ARBA00023002"/>
    </source>
</evidence>
<dbReference type="InterPro" id="IPR015590">
    <property type="entry name" value="Aldehyde_DH_dom"/>
</dbReference>
<dbReference type="OrthoDB" id="9815791at2"/>
<evidence type="ECO:0000256" key="2">
    <source>
        <dbReference type="SAM" id="MobiDB-lite"/>
    </source>
</evidence>
<proteinExistence type="predicted"/>
<organism evidence="4 5">
    <name type="scientific">Methylorubrum populi</name>
    <dbReference type="NCBI Taxonomy" id="223967"/>
    <lineage>
        <taxon>Bacteria</taxon>
        <taxon>Pseudomonadati</taxon>
        <taxon>Pseudomonadota</taxon>
        <taxon>Alphaproteobacteria</taxon>
        <taxon>Hyphomicrobiales</taxon>
        <taxon>Methylobacteriaceae</taxon>
        <taxon>Methylorubrum</taxon>
    </lineage>
</organism>
<dbReference type="EMBL" id="AP014809">
    <property type="protein sequence ID" value="BAU88865.1"/>
    <property type="molecule type" value="Genomic_DNA"/>
</dbReference>
<protein>
    <submittedName>
        <fullName evidence="4">Aldehyde dehydrogenase</fullName>
    </submittedName>
</protein>
<dbReference type="PANTHER" id="PTHR11699">
    <property type="entry name" value="ALDEHYDE DEHYDROGENASE-RELATED"/>
    <property type="match status" value="1"/>
</dbReference>
<dbReference type="CDD" id="cd07122">
    <property type="entry name" value="ALDH_F20_ACDH"/>
    <property type="match status" value="1"/>
</dbReference>
<dbReference type="Gene3D" id="3.40.605.10">
    <property type="entry name" value="Aldehyde Dehydrogenase, Chain A, domain 1"/>
    <property type="match status" value="1"/>
</dbReference>
<feature type="domain" description="Aldehyde dehydrogenase" evidence="3">
    <location>
        <begin position="27"/>
        <end position="291"/>
    </location>
</feature>
<name>A0A161JJY0_9HYPH</name>
<dbReference type="Pfam" id="PF00171">
    <property type="entry name" value="Aldedh"/>
    <property type="match status" value="1"/>
</dbReference>
<dbReference type="InterPro" id="IPR016162">
    <property type="entry name" value="Ald_DH_N"/>
</dbReference>
<evidence type="ECO:0000259" key="3">
    <source>
        <dbReference type="Pfam" id="PF00171"/>
    </source>
</evidence>
<evidence type="ECO:0000313" key="4">
    <source>
        <dbReference type="EMBL" id="BAU88865.1"/>
    </source>
</evidence>
<dbReference type="RefSeq" id="WP_096483170.1">
    <property type="nucleotide sequence ID" value="NZ_AP014809.1"/>
</dbReference>
<dbReference type="GO" id="GO:0016620">
    <property type="term" value="F:oxidoreductase activity, acting on the aldehyde or oxo group of donors, NAD or NADP as acceptor"/>
    <property type="evidence" value="ECO:0007669"/>
    <property type="project" value="InterPro"/>
</dbReference>
<feature type="compositionally biased region" description="Basic and acidic residues" evidence="2">
    <location>
        <begin position="7"/>
        <end position="17"/>
    </location>
</feature>
<dbReference type="InterPro" id="IPR016161">
    <property type="entry name" value="Ald_DH/histidinol_DH"/>
</dbReference>
<dbReference type="AlphaFoldDB" id="A0A161JJY0"/>
<reference evidence="4 5" key="1">
    <citation type="journal article" date="2016" name="Genome Announc.">
        <title>Complete Genome Sequence of Methylobacterium populi P-1M, Isolated from Pink-Pigmented Household Biofilm.</title>
        <authorList>
            <person name="Morohoshi T."/>
            <person name="Ikeda T."/>
        </authorList>
    </citation>
    <scope>NUCLEOTIDE SEQUENCE [LARGE SCALE GENOMIC DNA]</scope>
    <source>
        <strain evidence="4 5">P-1M</strain>
    </source>
</reference>
<dbReference type="Proteomes" id="UP000218288">
    <property type="component" value="Chromosome"/>
</dbReference>
<accession>A0A161JJY0</accession>
<dbReference type="NCBIfam" id="NF047625">
    <property type="entry name" value="AcylSulfactDhSauS"/>
    <property type="match status" value="1"/>
</dbReference>
<dbReference type="Gene3D" id="3.40.309.10">
    <property type="entry name" value="Aldehyde Dehydrogenase, Chain A, domain 2"/>
    <property type="match status" value="1"/>
</dbReference>
<dbReference type="InterPro" id="IPR016163">
    <property type="entry name" value="Ald_DH_C"/>
</dbReference>
<dbReference type="SUPFAM" id="SSF53720">
    <property type="entry name" value="ALDH-like"/>
    <property type="match status" value="1"/>
</dbReference>